<dbReference type="EMBL" id="CAJVPP010001300">
    <property type="protein sequence ID" value="CAG8547142.1"/>
    <property type="molecule type" value="Genomic_DNA"/>
</dbReference>
<sequence>MAQGALAKKFKVNNNNRKLTKTKSIINKSNRNNHRVKPKKGAKSIAPKKQSLIKQQSIQKKLTAAINKNIEQVIASRAESVGGGQKFNIVKLINANCNDEHHLLRYFELIIG</sequence>
<evidence type="ECO:0000313" key="3">
    <source>
        <dbReference type="Proteomes" id="UP000789375"/>
    </source>
</evidence>
<name>A0A9N9AYY1_FUNMO</name>
<keyword evidence="3" id="KW-1185">Reference proteome</keyword>
<evidence type="ECO:0000313" key="2">
    <source>
        <dbReference type="EMBL" id="CAG8547142.1"/>
    </source>
</evidence>
<dbReference type="Pfam" id="PF09495">
    <property type="entry name" value="DUF2462"/>
    <property type="match status" value="1"/>
</dbReference>
<dbReference type="Proteomes" id="UP000789375">
    <property type="component" value="Unassembled WGS sequence"/>
</dbReference>
<dbReference type="InterPro" id="IPR019034">
    <property type="entry name" value="UPF0390"/>
</dbReference>
<feature type="region of interest" description="Disordered" evidence="1">
    <location>
        <begin position="29"/>
        <end position="50"/>
    </location>
</feature>
<feature type="compositionally biased region" description="Basic residues" evidence="1">
    <location>
        <begin position="31"/>
        <end position="42"/>
    </location>
</feature>
<proteinExistence type="predicted"/>
<dbReference type="AlphaFoldDB" id="A0A9N9AYY1"/>
<reference evidence="2" key="1">
    <citation type="submission" date="2021-06" db="EMBL/GenBank/DDBJ databases">
        <authorList>
            <person name="Kallberg Y."/>
            <person name="Tangrot J."/>
            <person name="Rosling A."/>
        </authorList>
    </citation>
    <scope>NUCLEOTIDE SEQUENCE</scope>
    <source>
        <strain evidence="2">87-6 pot B 2015</strain>
    </source>
</reference>
<organism evidence="2 3">
    <name type="scientific">Funneliformis mosseae</name>
    <name type="common">Endomycorrhizal fungus</name>
    <name type="synonym">Glomus mosseae</name>
    <dbReference type="NCBI Taxonomy" id="27381"/>
    <lineage>
        <taxon>Eukaryota</taxon>
        <taxon>Fungi</taxon>
        <taxon>Fungi incertae sedis</taxon>
        <taxon>Mucoromycota</taxon>
        <taxon>Glomeromycotina</taxon>
        <taxon>Glomeromycetes</taxon>
        <taxon>Glomerales</taxon>
        <taxon>Glomeraceae</taxon>
        <taxon>Funneliformis</taxon>
    </lineage>
</organism>
<protein>
    <submittedName>
        <fullName evidence="2">1796_t:CDS:1</fullName>
    </submittedName>
</protein>
<accession>A0A9N9AYY1</accession>
<gene>
    <name evidence="2" type="ORF">FMOSSE_LOCUS6277</name>
</gene>
<comment type="caution">
    <text evidence="2">The sequence shown here is derived from an EMBL/GenBank/DDBJ whole genome shotgun (WGS) entry which is preliminary data.</text>
</comment>
<evidence type="ECO:0000256" key="1">
    <source>
        <dbReference type="SAM" id="MobiDB-lite"/>
    </source>
</evidence>